<feature type="chain" id="PRO_5042982789" description="Pectinesterase inhibitor domain-containing protein" evidence="4">
    <location>
        <begin position="23"/>
        <end position="205"/>
    </location>
</feature>
<gene>
    <name evidence="6" type="ORF">VNO77_25474</name>
</gene>
<dbReference type="CDD" id="cd15800">
    <property type="entry name" value="PMEI-like_2"/>
    <property type="match status" value="1"/>
</dbReference>
<evidence type="ECO:0000256" key="3">
    <source>
        <dbReference type="ARBA" id="ARBA00038471"/>
    </source>
</evidence>
<feature type="signal peptide" evidence="4">
    <location>
        <begin position="1"/>
        <end position="22"/>
    </location>
</feature>
<accession>A0AAN9LBK2</accession>
<dbReference type="Proteomes" id="UP001367508">
    <property type="component" value="Unassembled WGS sequence"/>
</dbReference>
<dbReference type="Pfam" id="PF04043">
    <property type="entry name" value="PMEI"/>
    <property type="match status" value="1"/>
</dbReference>
<organism evidence="6 7">
    <name type="scientific">Canavalia gladiata</name>
    <name type="common">Sword bean</name>
    <name type="synonym">Dolichos gladiatus</name>
    <dbReference type="NCBI Taxonomy" id="3824"/>
    <lineage>
        <taxon>Eukaryota</taxon>
        <taxon>Viridiplantae</taxon>
        <taxon>Streptophyta</taxon>
        <taxon>Embryophyta</taxon>
        <taxon>Tracheophyta</taxon>
        <taxon>Spermatophyta</taxon>
        <taxon>Magnoliopsida</taxon>
        <taxon>eudicotyledons</taxon>
        <taxon>Gunneridae</taxon>
        <taxon>Pentapetalae</taxon>
        <taxon>rosids</taxon>
        <taxon>fabids</taxon>
        <taxon>Fabales</taxon>
        <taxon>Fabaceae</taxon>
        <taxon>Papilionoideae</taxon>
        <taxon>50 kb inversion clade</taxon>
        <taxon>NPAAA clade</taxon>
        <taxon>indigoferoid/millettioid clade</taxon>
        <taxon>Phaseoleae</taxon>
        <taxon>Canavalia</taxon>
    </lineage>
</organism>
<evidence type="ECO:0000313" key="6">
    <source>
        <dbReference type="EMBL" id="KAK7331254.1"/>
    </source>
</evidence>
<dbReference type="NCBIfam" id="TIGR01614">
    <property type="entry name" value="PME_inhib"/>
    <property type="match status" value="1"/>
</dbReference>
<keyword evidence="7" id="KW-1185">Reference proteome</keyword>
<evidence type="ECO:0000256" key="2">
    <source>
        <dbReference type="ARBA" id="ARBA00023157"/>
    </source>
</evidence>
<proteinExistence type="inferred from homology"/>
<dbReference type="InterPro" id="IPR035513">
    <property type="entry name" value="Invertase/methylesterase_inhib"/>
</dbReference>
<dbReference type="PANTHER" id="PTHR36710:SF21">
    <property type="entry name" value="PECTINESTERASE INHIBITOR DOMAIN-CONTAINING PROTEIN"/>
    <property type="match status" value="1"/>
</dbReference>
<protein>
    <recommendedName>
        <fullName evidence="5">Pectinesterase inhibitor domain-containing protein</fullName>
    </recommendedName>
</protein>
<dbReference type="FunFam" id="1.20.140.40:FF:000003">
    <property type="entry name" value="Invertase/pectin methylesterase inhibitor family protein"/>
    <property type="match status" value="1"/>
</dbReference>
<dbReference type="InterPro" id="IPR052421">
    <property type="entry name" value="PCW_Enzyme_Inhibitor"/>
</dbReference>
<dbReference type="EMBL" id="JAYMYQ010000005">
    <property type="protein sequence ID" value="KAK7331254.1"/>
    <property type="molecule type" value="Genomic_DNA"/>
</dbReference>
<reference evidence="6 7" key="1">
    <citation type="submission" date="2024-01" db="EMBL/GenBank/DDBJ databases">
        <title>The genomes of 5 underutilized Papilionoideae crops provide insights into root nodulation and disease resistanc.</title>
        <authorList>
            <person name="Jiang F."/>
        </authorList>
    </citation>
    <scope>NUCLEOTIDE SEQUENCE [LARGE SCALE GENOMIC DNA]</scope>
    <source>
        <strain evidence="6">LVBAO_FW01</strain>
        <tissue evidence="6">Leaves</tissue>
    </source>
</reference>
<comment type="similarity">
    <text evidence="3">Belongs to the PMEI family.</text>
</comment>
<dbReference type="PANTHER" id="PTHR36710">
    <property type="entry name" value="PECTINESTERASE INHIBITOR-LIKE"/>
    <property type="match status" value="1"/>
</dbReference>
<sequence>MAFNKILILIFSLSYLLVNTHAARTPEARLWNICKPTTNPILCYKTIFPQVINSSFNIYKALEIEIFATQKQVENTSSLMTTLLAKPGNSKDMIESLQTCKDQYNNILDSIQDALKQVANRNAIEARFKFSAVLSFHSTCNDQFTNGNSPIANEAQVVYDLGGNCLDIMKAIEDKENRRKRGVTPILPPITPPTGPCVGVIGLCG</sequence>
<evidence type="ECO:0000256" key="1">
    <source>
        <dbReference type="ARBA" id="ARBA00022729"/>
    </source>
</evidence>
<name>A0AAN9LBK2_CANGL</name>
<dbReference type="SUPFAM" id="SSF101148">
    <property type="entry name" value="Plant invertase/pectin methylesterase inhibitor"/>
    <property type="match status" value="1"/>
</dbReference>
<dbReference type="SMART" id="SM00856">
    <property type="entry name" value="PMEI"/>
    <property type="match status" value="1"/>
</dbReference>
<evidence type="ECO:0000256" key="4">
    <source>
        <dbReference type="SAM" id="SignalP"/>
    </source>
</evidence>
<dbReference type="AlphaFoldDB" id="A0AAN9LBK2"/>
<dbReference type="InterPro" id="IPR006501">
    <property type="entry name" value="Pectinesterase_inhib_dom"/>
</dbReference>
<dbReference type="GO" id="GO:0004857">
    <property type="term" value="F:enzyme inhibitor activity"/>
    <property type="evidence" value="ECO:0007669"/>
    <property type="project" value="InterPro"/>
</dbReference>
<feature type="domain" description="Pectinesterase inhibitor" evidence="5">
    <location>
        <begin position="25"/>
        <end position="168"/>
    </location>
</feature>
<evidence type="ECO:0000313" key="7">
    <source>
        <dbReference type="Proteomes" id="UP001367508"/>
    </source>
</evidence>
<comment type="caution">
    <text evidence="6">The sequence shown here is derived from an EMBL/GenBank/DDBJ whole genome shotgun (WGS) entry which is preliminary data.</text>
</comment>
<keyword evidence="2" id="KW-1015">Disulfide bond</keyword>
<evidence type="ECO:0000259" key="5">
    <source>
        <dbReference type="SMART" id="SM00856"/>
    </source>
</evidence>
<dbReference type="Gene3D" id="1.20.140.40">
    <property type="entry name" value="Invertase/pectin methylesterase inhibitor family protein"/>
    <property type="match status" value="1"/>
</dbReference>
<keyword evidence="1 4" id="KW-0732">Signal</keyword>